<dbReference type="GeneID" id="8620545"/>
<dbReference type="AlphaFoldDB" id="Q86HV5"/>
<proteinExistence type="predicted"/>
<keyword evidence="1" id="KW-0732">Signal</keyword>
<dbReference type="Proteomes" id="UP000002195">
    <property type="component" value="Unassembled WGS sequence"/>
</dbReference>
<name>Q86HV5_DICDI</name>
<accession>Q551J5</accession>
<evidence type="ECO:0000256" key="1">
    <source>
        <dbReference type="SAM" id="SignalP"/>
    </source>
</evidence>
<dbReference type="SUPFAM" id="SSF63825">
    <property type="entry name" value="YWTD domain"/>
    <property type="match status" value="1"/>
</dbReference>
<dbReference type="InterPro" id="IPR053369">
    <property type="entry name" value="SrfA-induced_signal"/>
</dbReference>
<dbReference type="KEGG" id="ddi:DDB_G0276509"/>
<evidence type="ECO:0000313" key="3">
    <source>
        <dbReference type="Proteomes" id="UP000002195"/>
    </source>
</evidence>
<sequence>MKKLKILILIFNLLILSINCIPIMNCNDSKQCNNLKNCKKSFIDIFTNSPSLSSSSPSSLPQYMNNNNNSNIGKMIIDKEKKTIIFQASYDNESVYRILSIPTKGGSSTINNVNTIAKLSKNITNNFFISYKNQNEFFIYYENCLKKVSNFILDSNCFYSNNNNNITDNNNDIYSITFDDQGIFGYYYSPIYSSIIQYPTNKILYKGGNGTNQIRILDKLIFFKIGHNIYFGDLNNLFINSTNNNNNITNNFNQSSINNNNNIKNVLQLPIFYSNKNMYEFDISSSHFYYSDWFEKRIYRYPIRNGIIDQTFKQMIFYYLPISFHYFNNYLYLSFPNIYSINLNSKNVEFQLTDHFIQSNYYCIDK</sequence>
<dbReference type="dictyBase" id="DDB_G0276509"/>
<gene>
    <name evidence="2" type="ORF">DDB_G0276509</name>
</gene>
<dbReference type="EMBL" id="AAFI02000015">
    <property type="protein sequence ID" value="EAL69208.2"/>
    <property type="molecule type" value="Genomic_DNA"/>
</dbReference>
<dbReference type="PANTHER" id="PTHR32256">
    <property type="match status" value="1"/>
</dbReference>
<feature type="chain" id="PRO_5004300745" evidence="1">
    <location>
        <begin position="21"/>
        <end position="366"/>
    </location>
</feature>
<comment type="caution">
    <text evidence="2">The sequence shown here is derived from an EMBL/GenBank/DDBJ whole genome shotgun (WGS) entry which is preliminary data.</text>
</comment>
<dbReference type="RefSeq" id="XP_643139.2">
    <property type="nucleotide sequence ID" value="XM_638047.2"/>
</dbReference>
<dbReference type="InParanoid" id="Q86HV5"/>
<dbReference type="PaxDb" id="44689-DDB0237796"/>
<evidence type="ECO:0000313" key="2">
    <source>
        <dbReference type="EMBL" id="EAL69208.2"/>
    </source>
</evidence>
<keyword evidence="3" id="KW-1185">Reference proteome</keyword>
<reference evidence="2 3" key="1">
    <citation type="journal article" date="2005" name="Nature">
        <title>The genome of the social amoeba Dictyostelium discoideum.</title>
        <authorList>
            <consortium name="The Dictyostelium discoideum Sequencing Consortium"/>
            <person name="Eichinger L."/>
            <person name="Pachebat J.A."/>
            <person name="Glockner G."/>
            <person name="Rajandream M.A."/>
            <person name="Sucgang R."/>
            <person name="Berriman M."/>
            <person name="Song J."/>
            <person name="Olsen R."/>
            <person name="Szafranski K."/>
            <person name="Xu Q."/>
            <person name="Tunggal B."/>
            <person name="Kummerfeld S."/>
            <person name="Madera M."/>
            <person name="Konfortov B.A."/>
            <person name="Rivero F."/>
            <person name="Bankier A.T."/>
            <person name="Lehmann R."/>
            <person name="Hamlin N."/>
            <person name="Davies R."/>
            <person name="Gaudet P."/>
            <person name="Fey P."/>
            <person name="Pilcher K."/>
            <person name="Chen G."/>
            <person name="Saunders D."/>
            <person name="Sodergren E."/>
            <person name="Davis P."/>
            <person name="Kerhornou A."/>
            <person name="Nie X."/>
            <person name="Hall N."/>
            <person name="Anjard C."/>
            <person name="Hemphill L."/>
            <person name="Bason N."/>
            <person name="Farbrother P."/>
            <person name="Desany B."/>
            <person name="Just E."/>
            <person name="Morio T."/>
            <person name="Rost R."/>
            <person name="Churcher C."/>
            <person name="Cooper J."/>
            <person name="Haydock S."/>
            <person name="van Driessche N."/>
            <person name="Cronin A."/>
            <person name="Goodhead I."/>
            <person name="Muzny D."/>
            <person name="Mourier T."/>
            <person name="Pain A."/>
            <person name="Lu M."/>
            <person name="Harper D."/>
            <person name="Lindsay R."/>
            <person name="Hauser H."/>
            <person name="James K."/>
            <person name="Quiles M."/>
            <person name="Madan Babu M."/>
            <person name="Saito T."/>
            <person name="Buchrieser C."/>
            <person name="Wardroper A."/>
            <person name="Felder M."/>
            <person name="Thangavelu M."/>
            <person name="Johnson D."/>
            <person name="Knights A."/>
            <person name="Loulseged H."/>
            <person name="Mungall K."/>
            <person name="Oliver K."/>
            <person name="Price C."/>
            <person name="Quail M.A."/>
            <person name="Urushihara H."/>
            <person name="Hernandez J."/>
            <person name="Rabbinowitsch E."/>
            <person name="Steffen D."/>
            <person name="Sanders M."/>
            <person name="Ma J."/>
            <person name="Kohara Y."/>
            <person name="Sharp S."/>
            <person name="Simmonds M."/>
            <person name="Spiegler S."/>
            <person name="Tivey A."/>
            <person name="Sugano S."/>
            <person name="White B."/>
            <person name="Walker D."/>
            <person name="Woodward J."/>
            <person name="Winckler T."/>
            <person name="Tanaka Y."/>
            <person name="Shaulsky G."/>
            <person name="Schleicher M."/>
            <person name="Weinstock G."/>
            <person name="Rosenthal A."/>
            <person name="Cox E.C."/>
            <person name="Chisholm R.L."/>
            <person name="Gibbs R."/>
            <person name="Loomis W.F."/>
            <person name="Platzer M."/>
            <person name="Kay R.R."/>
            <person name="Williams J."/>
            <person name="Dear P.H."/>
            <person name="Noegel A.A."/>
            <person name="Barrell B."/>
            <person name="Kuspa A."/>
        </authorList>
    </citation>
    <scope>NUCLEOTIDE SEQUENCE [LARGE SCALE GENOMIC DNA]</scope>
    <source>
        <strain evidence="2 3">AX4</strain>
    </source>
</reference>
<dbReference type="VEuPathDB" id="AmoebaDB:DDB_G0276509"/>
<organism evidence="2 3">
    <name type="scientific">Dictyostelium discoideum</name>
    <name type="common">Social amoeba</name>
    <dbReference type="NCBI Taxonomy" id="44689"/>
    <lineage>
        <taxon>Eukaryota</taxon>
        <taxon>Amoebozoa</taxon>
        <taxon>Evosea</taxon>
        <taxon>Eumycetozoa</taxon>
        <taxon>Dictyostelia</taxon>
        <taxon>Dictyosteliales</taxon>
        <taxon>Dictyosteliaceae</taxon>
        <taxon>Dictyostelium</taxon>
    </lineage>
</organism>
<protein>
    <submittedName>
        <fullName evidence="2">Uncharacterized protein</fullName>
    </submittedName>
</protein>
<feature type="signal peptide" evidence="1">
    <location>
        <begin position="1"/>
        <end position="20"/>
    </location>
</feature>
<accession>Q86HV5</accession>
<dbReference type="PANTHER" id="PTHR32256:SF2">
    <property type="entry name" value="DUF5050 DOMAIN-CONTAINING PROTEIN-RELATED"/>
    <property type="match status" value="1"/>
</dbReference>
<dbReference type="HOGENOM" id="CLU_757430_0_0_1"/>